<evidence type="ECO:0000256" key="4">
    <source>
        <dbReference type="ARBA" id="ARBA00022777"/>
    </source>
</evidence>
<keyword evidence="3" id="KW-0547">Nucleotide-binding</keyword>
<dbReference type="SUPFAM" id="SSF56112">
    <property type="entry name" value="Protein kinase-like (PK-like)"/>
    <property type="match status" value="1"/>
</dbReference>
<dbReference type="PANTHER" id="PTHR24345">
    <property type="entry name" value="SERINE/THREONINE-PROTEIN KINASE PLK"/>
    <property type="match status" value="1"/>
</dbReference>
<feature type="compositionally biased region" description="Polar residues" evidence="6">
    <location>
        <begin position="228"/>
        <end position="238"/>
    </location>
</feature>
<proteinExistence type="predicted"/>
<comment type="caution">
    <text evidence="8">The sequence shown here is derived from an EMBL/GenBank/DDBJ whole genome shotgun (WGS) entry which is preliminary data.</text>
</comment>
<dbReference type="SMART" id="SM00220">
    <property type="entry name" value="S_TKc"/>
    <property type="match status" value="1"/>
</dbReference>
<feature type="compositionally biased region" description="Polar residues" evidence="6">
    <location>
        <begin position="191"/>
        <end position="211"/>
    </location>
</feature>
<dbReference type="EMBL" id="JAPDRL010000104">
    <property type="protein sequence ID" value="KAJ9657268.1"/>
    <property type="molecule type" value="Genomic_DNA"/>
</dbReference>
<accession>A0ABQ9NGP7</accession>
<evidence type="ECO:0000256" key="3">
    <source>
        <dbReference type="ARBA" id="ARBA00022741"/>
    </source>
</evidence>
<evidence type="ECO:0000259" key="7">
    <source>
        <dbReference type="PROSITE" id="PS50011"/>
    </source>
</evidence>
<keyword evidence="1" id="KW-0723">Serine/threonine-protein kinase</keyword>
<dbReference type="Pfam" id="PF00069">
    <property type="entry name" value="Pkinase"/>
    <property type="match status" value="1"/>
</dbReference>
<dbReference type="PROSITE" id="PS00108">
    <property type="entry name" value="PROTEIN_KINASE_ST"/>
    <property type="match status" value="1"/>
</dbReference>
<feature type="region of interest" description="Disordered" evidence="6">
    <location>
        <begin position="22"/>
        <end position="304"/>
    </location>
</feature>
<dbReference type="PANTHER" id="PTHR24345:SF0">
    <property type="entry name" value="CELL CYCLE SERINE_THREONINE-PROTEIN KINASE CDC5_MSD2"/>
    <property type="match status" value="1"/>
</dbReference>
<evidence type="ECO:0000313" key="8">
    <source>
        <dbReference type="EMBL" id="KAJ9657268.1"/>
    </source>
</evidence>
<gene>
    <name evidence="8" type="ORF">H2201_008249</name>
</gene>
<evidence type="ECO:0000256" key="5">
    <source>
        <dbReference type="ARBA" id="ARBA00022840"/>
    </source>
</evidence>
<keyword evidence="5" id="KW-0067">ATP-binding</keyword>
<name>A0ABQ9NGP7_9PEZI</name>
<dbReference type="Gene3D" id="3.30.200.20">
    <property type="entry name" value="Phosphorylase Kinase, domain 1"/>
    <property type="match status" value="1"/>
</dbReference>
<feature type="domain" description="Protein kinase" evidence="7">
    <location>
        <begin position="349"/>
        <end position="652"/>
    </location>
</feature>
<keyword evidence="9" id="KW-1185">Reference proteome</keyword>
<dbReference type="Gene3D" id="1.10.510.10">
    <property type="entry name" value="Transferase(Phosphotransferase) domain 1"/>
    <property type="match status" value="1"/>
</dbReference>
<dbReference type="PROSITE" id="PS50011">
    <property type="entry name" value="PROTEIN_KINASE_DOM"/>
    <property type="match status" value="1"/>
</dbReference>
<keyword evidence="2" id="KW-0808">Transferase</keyword>
<dbReference type="Proteomes" id="UP001172684">
    <property type="component" value="Unassembled WGS sequence"/>
</dbReference>
<dbReference type="InterPro" id="IPR011009">
    <property type="entry name" value="Kinase-like_dom_sf"/>
</dbReference>
<organism evidence="8 9">
    <name type="scientific">Coniosporium apollinis</name>
    <dbReference type="NCBI Taxonomy" id="61459"/>
    <lineage>
        <taxon>Eukaryota</taxon>
        <taxon>Fungi</taxon>
        <taxon>Dikarya</taxon>
        <taxon>Ascomycota</taxon>
        <taxon>Pezizomycotina</taxon>
        <taxon>Dothideomycetes</taxon>
        <taxon>Dothideomycetes incertae sedis</taxon>
        <taxon>Coniosporium</taxon>
    </lineage>
</organism>
<protein>
    <recommendedName>
        <fullName evidence="7">Protein kinase domain-containing protein</fullName>
    </recommendedName>
</protein>
<evidence type="ECO:0000256" key="1">
    <source>
        <dbReference type="ARBA" id="ARBA00022527"/>
    </source>
</evidence>
<evidence type="ECO:0000256" key="6">
    <source>
        <dbReference type="SAM" id="MobiDB-lite"/>
    </source>
</evidence>
<feature type="compositionally biased region" description="Low complexity" evidence="6">
    <location>
        <begin position="180"/>
        <end position="190"/>
    </location>
</feature>
<sequence>MASAPAQHSSILSAFSDHTAGSRLEKVHSDPTAQLHIGSPPDARTANLQSPILEEDESHETSSEPMEPVTPTNDTVPHSFPQHNGKVHNVPMAQPNSAAKPIPIRTPSKTSPSKPAPQPQPTKAAQHTQAASNDAPKPGLGKRVGSFMSKHLHRSKKDDDSAANASPPKAALNNSSATKPTQLPQQPQPTRRFSSFRLSAKNSPESSQSNTPPSPGSPVQTMDDKQPFSRQDFAQQPSAAEIRFNVMEAPPGPPRTRLTWNANETDSLAPPGARGGRRRSVSTDNLPSMVRAPKDPNDPDVGLLDAVSRPAVQGAGLKARRLSYSLPDEFTVDYCELYDEFEKSGKLGLKRGSLCGKGATAEVRLMNRKGQPEALVAVKEFRERDPSDESEREYLQKIKSEYTIAKSMNHPNIVETFRLCTHRGRWNHVMEYCSKGELYTMAEAGLFRTHFSLDDRLCFFKQMLRGIEYMHTHGIAHRDIKLENLLMNSEGHIKISDFGVSEVFSGEHPGLRAAGGECGKNMGEIRRCAPGICGSLPYIAPEVLAKNGDYDPRPLDVWSCAIVFLTMTYSGSPWEAADPKHQHYARFKKGWDEWLPNHPDGKIRDEKDGMPKCGPVFMNLNVPGLKRLMLKMLHPVPEMRISITEALNSAYIKGVECCTLESADEPNCGVDASGKSGKIPAAKLKVQKKHNHIPPEKSKVPNAFKYRFDMGDGWT</sequence>
<evidence type="ECO:0000313" key="9">
    <source>
        <dbReference type="Proteomes" id="UP001172684"/>
    </source>
</evidence>
<evidence type="ECO:0000256" key="2">
    <source>
        <dbReference type="ARBA" id="ARBA00022679"/>
    </source>
</evidence>
<keyword evidence="4" id="KW-0418">Kinase</keyword>
<dbReference type="InterPro" id="IPR000719">
    <property type="entry name" value="Prot_kinase_dom"/>
</dbReference>
<reference evidence="8" key="1">
    <citation type="submission" date="2022-10" db="EMBL/GenBank/DDBJ databases">
        <title>Culturing micro-colonial fungi from biological soil crusts in the Mojave desert and describing Neophaeococcomyces mojavensis, and introducing the new genera and species Taxawa tesnikishii.</title>
        <authorList>
            <person name="Kurbessoian T."/>
            <person name="Stajich J.E."/>
        </authorList>
    </citation>
    <scope>NUCLEOTIDE SEQUENCE</scope>
    <source>
        <strain evidence="8">TK_1</strain>
    </source>
</reference>
<dbReference type="InterPro" id="IPR008271">
    <property type="entry name" value="Ser/Thr_kinase_AS"/>
</dbReference>